<reference evidence="1" key="1">
    <citation type="submission" date="2022-06" db="EMBL/GenBank/DDBJ databases">
        <authorList>
            <person name="Legras J.-L."/>
            <person name="Devillers H."/>
            <person name="Grondin C."/>
        </authorList>
    </citation>
    <scope>NUCLEOTIDE SEQUENCE</scope>
    <source>
        <strain evidence="1">CLIB 1444</strain>
    </source>
</reference>
<evidence type="ECO:0000313" key="2">
    <source>
        <dbReference type="Proteomes" id="UP001152531"/>
    </source>
</evidence>
<gene>
    <name evidence="1" type="ORF">CLIB1444_17S00826</name>
</gene>
<organism evidence="1 2">
    <name type="scientific">[Candida] jaroonii</name>
    <dbReference type="NCBI Taxonomy" id="467808"/>
    <lineage>
        <taxon>Eukaryota</taxon>
        <taxon>Fungi</taxon>
        <taxon>Dikarya</taxon>
        <taxon>Ascomycota</taxon>
        <taxon>Saccharomycotina</taxon>
        <taxon>Pichiomycetes</taxon>
        <taxon>Debaryomycetaceae</taxon>
        <taxon>Yamadazyma</taxon>
    </lineage>
</organism>
<comment type="caution">
    <text evidence="1">The sequence shown here is derived from an EMBL/GenBank/DDBJ whole genome shotgun (WGS) entry which is preliminary data.</text>
</comment>
<evidence type="ECO:0000313" key="1">
    <source>
        <dbReference type="EMBL" id="CAH6723616.1"/>
    </source>
</evidence>
<keyword evidence="2" id="KW-1185">Reference proteome</keyword>
<dbReference type="EMBL" id="CALSDN010000017">
    <property type="protein sequence ID" value="CAH6723616.1"/>
    <property type="molecule type" value="Genomic_DNA"/>
</dbReference>
<proteinExistence type="predicted"/>
<name>A0ACA9YFY1_9ASCO</name>
<accession>A0ACA9YFY1</accession>
<sequence length="107" mass="12319">MSRTKRKGIRSSSHPNTHQTTSMTYFTTHRVNICSLNSSLIRKVLHNSYIIQSHTSLPPIPISCVPPYFHLFFYPMYSPAETPIILYLPPYRLHLPSPPASYPNYLS</sequence>
<protein>
    <submittedName>
        <fullName evidence="1">Uncharacterized protein</fullName>
    </submittedName>
</protein>
<dbReference type="Proteomes" id="UP001152531">
    <property type="component" value="Unassembled WGS sequence"/>
</dbReference>